<keyword evidence="1" id="KW-0813">Transport</keyword>
<dbReference type="PANTHER" id="PTHR42788">
    <property type="entry name" value="TAURINE IMPORT ATP-BINDING PROTEIN-RELATED"/>
    <property type="match status" value="1"/>
</dbReference>
<dbReference type="AlphaFoldDB" id="A0A7Z7LID2"/>
<dbReference type="GO" id="GO:0016887">
    <property type="term" value="F:ATP hydrolysis activity"/>
    <property type="evidence" value="ECO:0007669"/>
    <property type="project" value="InterPro"/>
</dbReference>
<evidence type="ECO:0000259" key="4">
    <source>
        <dbReference type="PROSITE" id="PS50893"/>
    </source>
</evidence>
<dbReference type="InterPro" id="IPR027417">
    <property type="entry name" value="P-loop_NTPase"/>
</dbReference>
<dbReference type="InterPro" id="IPR050166">
    <property type="entry name" value="ABC_transporter_ATP-bind"/>
</dbReference>
<keyword evidence="3 5" id="KW-0067">ATP-binding</keyword>
<dbReference type="SMART" id="SM00382">
    <property type="entry name" value="AAA"/>
    <property type="match status" value="1"/>
</dbReference>
<evidence type="ECO:0000256" key="3">
    <source>
        <dbReference type="ARBA" id="ARBA00022840"/>
    </source>
</evidence>
<dbReference type="Gene3D" id="3.40.50.300">
    <property type="entry name" value="P-loop containing nucleotide triphosphate hydrolases"/>
    <property type="match status" value="1"/>
</dbReference>
<dbReference type="InterPro" id="IPR003439">
    <property type="entry name" value="ABC_transporter-like_ATP-bd"/>
</dbReference>
<name>A0A7Z7LID2_9BACT</name>
<gene>
    <name evidence="5" type="primary">tauB</name>
    <name evidence="5" type="ORF">MESINF_2819</name>
</gene>
<dbReference type="PANTHER" id="PTHR42788:SF13">
    <property type="entry name" value="ALIPHATIC SULFONATES IMPORT ATP-BINDING PROTEIN SSUB"/>
    <property type="match status" value="1"/>
</dbReference>
<dbReference type="Proteomes" id="UP000250796">
    <property type="component" value="Chromosome MESINF"/>
</dbReference>
<dbReference type="InterPro" id="IPR017871">
    <property type="entry name" value="ABC_transporter-like_CS"/>
</dbReference>
<reference evidence="5 6" key="1">
    <citation type="submission" date="2017-01" db="EMBL/GenBank/DDBJ databases">
        <authorList>
            <person name="Erauso G."/>
        </authorList>
    </citation>
    <scope>NUCLEOTIDE SEQUENCE [LARGE SCALE GENOMIC DNA]</scope>
    <source>
        <strain evidence="5">MESINF1</strain>
    </source>
</reference>
<dbReference type="SUPFAM" id="SSF52540">
    <property type="entry name" value="P-loop containing nucleoside triphosphate hydrolases"/>
    <property type="match status" value="1"/>
</dbReference>
<dbReference type="InterPro" id="IPR003593">
    <property type="entry name" value="AAA+_ATPase"/>
</dbReference>
<evidence type="ECO:0000313" key="5">
    <source>
        <dbReference type="EMBL" id="SSC14259.1"/>
    </source>
</evidence>
<dbReference type="RefSeq" id="WP_169700681.1">
    <property type="nucleotide sequence ID" value="NZ_LS974202.1"/>
</dbReference>
<organism evidence="5 6">
    <name type="scientific">Mesotoga infera</name>
    <dbReference type="NCBI Taxonomy" id="1236046"/>
    <lineage>
        <taxon>Bacteria</taxon>
        <taxon>Thermotogati</taxon>
        <taxon>Thermotogota</taxon>
        <taxon>Thermotogae</taxon>
        <taxon>Kosmotogales</taxon>
        <taxon>Kosmotogaceae</taxon>
        <taxon>Mesotoga</taxon>
    </lineage>
</organism>
<dbReference type="PROSITE" id="PS00211">
    <property type="entry name" value="ABC_TRANSPORTER_1"/>
    <property type="match status" value="1"/>
</dbReference>
<dbReference type="GO" id="GO:0005524">
    <property type="term" value="F:ATP binding"/>
    <property type="evidence" value="ECO:0007669"/>
    <property type="project" value="UniProtKB-KW"/>
</dbReference>
<proteinExistence type="predicted"/>
<evidence type="ECO:0000313" key="6">
    <source>
        <dbReference type="Proteomes" id="UP000250796"/>
    </source>
</evidence>
<dbReference type="KEGG" id="minf:MESINF_2819"/>
<protein>
    <submittedName>
        <fullName evidence="5">Taurine transporter subunit ATP-binding component of ABC superfamily</fullName>
    </submittedName>
</protein>
<accession>A0A7Z7LID2</accession>
<feature type="domain" description="ABC transporter" evidence="4">
    <location>
        <begin position="6"/>
        <end position="240"/>
    </location>
</feature>
<keyword evidence="2" id="KW-0547">Nucleotide-binding</keyword>
<evidence type="ECO:0000256" key="2">
    <source>
        <dbReference type="ARBA" id="ARBA00022741"/>
    </source>
</evidence>
<dbReference type="CDD" id="cd03293">
    <property type="entry name" value="ABC_NrtD_SsuB_transporters"/>
    <property type="match status" value="1"/>
</dbReference>
<dbReference type="Pfam" id="PF00005">
    <property type="entry name" value="ABC_tran"/>
    <property type="match status" value="1"/>
</dbReference>
<sequence length="254" mass="28571">MSETVVKVKNVGRTFVSGDKKDRKEFIALEEVSFEVGRGEFVSLLGPSGCGKSTLLKIISGLLPATSGSVEITEQGNDKVPPFGFVFQDSVLLPWRTALDNALFPFEIMGKREKSDEKHVRELFALAKLVGFEESYPRQLSGGMKQRVSIVRALSYNPPILLMDEPFGALDAITRDNLNNVLLEIWESTRKTVIFVTHSISEAVYLSDRIIVMGTKPGRVLKDMKVTLPRPRNEDTKLSPEFYVYVRELREMLK</sequence>
<dbReference type="PROSITE" id="PS50893">
    <property type="entry name" value="ABC_TRANSPORTER_2"/>
    <property type="match status" value="1"/>
</dbReference>
<evidence type="ECO:0000256" key="1">
    <source>
        <dbReference type="ARBA" id="ARBA00022448"/>
    </source>
</evidence>
<dbReference type="EMBL" id="LS974202">
    <property type="protein sequence ID" value="SSC14259.1"/>
    <property type="molecule type" value="Genomic_DNA"/>
</dbReference>
<keyword evidence="6" id="KW-1185">Reference proteome</keyword>